<organism evidence="23 24">
    <name type="scientific">Ignelater luminosus</name>
    <name type="common">Cucubano</name>
    <name type="synonym">Pyrophorus luminosus</name>
    <dbReference type="NCBI Taxonomy" id="2038154"/>
    <lineage>
        <taxon>Eukaryota</taxon>
        <taxon>Metazoa</taxon>
        <taxon>Ecdysozoa</taxon>
        <taxon>Arthropoda</taxon>
        <taxon>Hexapoda</taxon>
        <taxon>Insecta</taxon>
        <taxon>Pterygota</taxon>
        <taxon>Neoptera</taxon>
        <taxon>Endopterygota</taxon>
        <taxon>Coleoptera</taxon>
        <taxon>Polyphaga</taxon>
        <taxon>Elateriformia</taxon>
        <taxon>Elateroidea</taxon>
        <taxon>Elateridae</taxon>
        <taxon>Agrypninae</taxon>
        <taxon>Pyrophorini</taxon>
        <taxon>Ignelater</taxon>
    </lineage>
</organism>
<dbReference type="FunFam" id="1.25.50.20:FF:000001">
    <property type="entry name" value="Aminopeptidase"/>
    <property type="match status" value="1"/>
</dbReference>
<evidence type="ECO:0000256" key="5">
    <source>
        <dbReference type="ARBA" id="ARBA00022622"/>
    </source>
</evidence>
<proteinExistence type="inferred from homology"/>
<gene>
    <name evidence="23" type="ORF">ILUMI_06828</name>
</gene>
<dbReference type="OrthoDB" id="6762864at2759"/>
<evidence type="ECO:0000256" key="13">
    <source>
        <dbReference type="ARBA" id="ARBA00023157"/>
    </source>
</evidence>
<evidence type="ECO:0000313" key="23">
    <source>
        <dbReference type="EMBL" id="KAF2899347.1"/>
    </source>
</evidence>
<evidence type="ECO:0000256" key="10">
    <source>
        <dbReference type="ARBA" id="ARBA00022833"/>
    </source>
</evidence>
<dbReference type="InterPro" id="IPR014782">
    <property type="entry name" value="Peptidase_M1_dom"/>
</dbReference>
<evidence type="ECO:0000256" key="12">
    <source>
        <dbReference type="ARBA" id="ARBA00023136"/>
    </source>
</evidence>
<dbReference type="PANTHER" id="PTHR11533:SF294">
    <property type="entry name" value="THYROTROPIN-RELEASING HORMONE-DEGRADING ECTOENZYME"/>
    <property type="match status" value="1"/>
</dbReference>
<dbReference type="InterPro" id="IPR034016">
    <property type="entry name" value="M1_APN-typ"/>
</dbReference>
<feature type="binding site" evidence="17">
    <location>
        <position position="182"/>
    </location>
    <ligand>
        <name>Zn(2+)</name>
        <dbReference type="ChEBI" id="CHEBI:29105"/>
        <note>catalytic</note>
    </ligand>
</feature>
<dbReference type="GO" id="GO:0005615">
    <property type="term" value="C:extracellular space"/>
    <property type="evidence" value="ECO:0007669"/>
    <property type="project" value="TreeGrafter"/>
</dbReference>
<keyword evidence="4" id="KW-1003">Cell membrane</keyword>
<dbReference type="GO" id="GO:0042277">
    <property type="term" value="F:peptide binding"/>
    <property type="evidence" value="ECO:0007669"/>
    <property type="project" value="TreeGrafter"/>
</dbReference>
<keyword evidence="15" id="KW-0449">Lipoprotein</keyword>
<keyword evidence="19" id="KW-0031">Aminopeptidase</keyword>
<keyword evidence="24" id="KW-1185">Reference proteome</keyword>
<dbReference type="CDD" id="cd09601">
    <property type="entry name" value="M1_APN-Q_like"/>
    <property type="match status" value="1"/>
</dbReference>
<dbReference type="GO" id="GO:0005737">
    <property type="term" value="C:cytoplasm"/>
    <property type="evidence" value="ECO:0007669"/>
    <property type="project" value="TreeGrafter"/>
</dbReference>
<dbReference type="InterPro" id="IPR024571">
    <property type="entry name" value="ERAP1-like_C_dom"/>
</dbReference>
<evidence type="ECO:0000256" key="18">
    <source>
        <dbReference type="PIRSR" id="PIRSR634016-4"/>
    </source>
</evidence>
<dbReference type="GO" id="GO:0008270">
    <property type="term" value="F:zinc ion binding"/>
    <property type="evidence" value="ECO:0007669"/>
    <property type="project" value="UniProtKB-UniRule"/>
</dbReference>
<comment type="catalytic activity">
    <reaction evidence="1">
        <text>Release of an N-terminal amino acid, Xaa-|-Yaa- from a peptide, amide or arylamide. Xaa is preferably Ala, but may be most amino acids including Pro (slow action). When a terminal hydrophobic residue is followed by a prolyl residue, the two may be released as an intact Xaa-Pro dipeptide.</text>
        <dbReference type="EC" id="3.4.11.2"/>
    </reaction>
</comment>
<dbReference type="GO" id="GO:0005886">
    <property type="term" value="C:plasma membrane"/>
    <property type="evidence" value="ECO:0007669"/>
    <property type="project" value="UniProtKB-SubCell"/>
</dbReference>
<dbReference type="GO" id="GO:0070006">
    <property type="term" value="F:metalloaminopeptidase activity"/>
    <property type="evidence" value="ECO:0007669"/>
    <property type="project" value="TreeGrafter"/>
</dbReference>
<keyword evidence="7 17" id="KW-0479">Metal-binding</keyword>
<evidence type="ECO:0000256" key="11">
    <source>
        <dbReference type="ARBA" id="ARBA00023049"/>
    </source>
</evidence>
<dbReference type="Pfam" id="PF01433">
    <property type="entry name" value="Peptidase_M1"/>
    <property type="match status" value="1"/>
</dbReference>
<dbReference type="AlphaFoldDB" id="A0A8K0DAD6"/>
<evidence type="ECO:0000256" key="2">
    <source>
        <dbReference type="ARBA" id="ARBA00004609"/>
    </source>
</evidence>
<comment type="cofactor">
    <cofactor evidence="17 19">
        <name>Zn(2+)</name>
        <dbReference type="ChEBI" id="CHEBI:29105"/>
    </cofactor>
    <text evidence="17 19">Binds 1 zinc ion per subunit.</text>
</comment>
<keyword evidence="10 17" id="KW-0862">Zinc</keyword>
<dbReference type="GO" id="GO:0016285">
    <property type="term" value="F:alanyl aminopeptidase activity"/>
    <property type="evidence" value="ECO:0007669"/>
    <property type="project" value="UniProtKB-EC"/>
</dbReference>
<comment type="similarity">
    <text evidence="3 19">Belongs to the peptidase M1 family.</text>
</comment>
<evidence type="ECO:0000256" key="3">
    <source>
        <dbReference type="ARBA" id="ARBA00010136"/>
    </source>
</evidence>
<protein>
    <recommendedName>
        <fullName evidence="19">Aminopeptidase</fullName>
        <ecNumber evidence="19">3.4.11.-</ecNumber>
    </recommendedName>
</protein>
<evidence type="ECO:0000259" key="20">
    <source>
        <dbReference type="Pfam" id="PF01433"/>
    </source>
</evidence>
<evidence type="ECO:0000256" key="16">
    <source>
        <dbReference type="PIRSR" id="PIRSR634016-1"/>
    </source>
</evidence>
<feature type="binding site" evidence="17">
    <location>
        <position position="178"/>
    </location>
    <ligand>
        <name>Zn(2+)</name>
        <dbReference type="ChEBI" id="CHEBI:29105"/>
        <note>catalytic</note>
    </ligand>
</feature>
<evidence type="ECO:0000259" key="22">
    <source>
        <dbReference type="Pfam" id="PF17900"/>
    </source>
</evidence>
<evidence type="ECO:0000256" key="17">
    <source>
        <dbReference type="PIRSR" id="PIRSR634016-3"/>
    </source>
</evidence>
<dbReference type="Gene3D" id="2.60.40.1910">
    <property type="match status" value="1"/>
</dbReference>
<reference evidence="23" key="1">
    <citation type="submission" date="2019-08" db="EMBL/GenBank/DDBJ databases">
        <title>The genome of the North American firefly Photinus pyralis.</title>
        <authorList>
            <consortium name="Photinus pyralis genome working group"/>
            <person name="Fallon T.R."/>
            <person name="Sander Lower S.E."/>
            <person name="Weng J.-K."/>
        </authorList>
    </citation>
    <scope>NUCLEOTIDE SEQUENCE</scope>
    <source>
        <strain evidence="23">TRF0915ILg1</strain>
        <tissue evidence="23">Whole body</tissue>
    </source>
</reference>
<evidence type="ECO:0000256" key="7">
    <source>
        <dbReference type="ARBA" id="ARBA00022723"/>
    </source>
</evidence>
<dbReference type="Proteomes" id="UP000801492">
    <property type="component" value="Unassembled WGS sequence"/>
</dbReference>
<accession>A0A8K0DAD6</accession>
<dbReference type="Gene3D" id="1.25.50.20">
    <property type="match status" value="1"/>
</dbReference>
<dbReference type="Pfam" id="PF11838">
    <property type="entry name" value="ERAP1_C"/>
    <property type="match status" value="1"/>
</dbReference>
<dbReference type="PANTHER" id="PTHR11533">
    <property type="entry name" value="PROTEASE M1 ZINC METALLOPROTEASE"/>
    <property type="match status" value="1"/>
</dbReference>
<keyword evidence="14" id="KW-0325">Glycoprotein</keyword>
<dbReference type="GO" id="GO:0006508">
    <property type="term" value="P:proteolysis"/>
    <property type="evidence" value="ECO:0007669"/>
    <property type="project" value="UniProtKB-KW"/>
</dbReference>
<dbReference type="Pfam" id="PF17900">
    <property type="entry name" value="Peptidase_M1_N"/>
    <property type="match status" value="1"/>
</dbReference>
<feature type="binding site" evidence="17">
    <location>
        <position position="201"/>
    </location>
    <ligand>
        <name>Zn(2+)</name>
        <dbReference type="ChEBI" id="CHEBI:29105"/>
        <note>catalytic</note>
    </ligand>
</feature>
<dbReference type="SUPFAM" id="SSF63737">
    <property type="entry name" value="Leukotriene A4 hydrolase N-terminal domain"/>
    <property type="match status" value="1"/>
</dbReference>
<keyword evidence="9 19" id="KW-0378">Hydrolase</keyword>
<dbReference type="EC" id="3.4.11.-" evidence="19"/>
<dbReference type="InterPro" id="IPR050344">
    <property type="entry name" value="Peptidase_M1_aminopeptidases"/>
</dbReference>
<feature type="site" description="Transition state stabilizer" evidence="18">
    <location>
        <position position="256"/>
    </location>
</feature>
<evidence type="ECO:0000256" key="14">
    <source>
        <dbReference type="ARBA" id="ARBA00023180"/>
    </source>
</evidence>
<dbReference type="InterPro" id="IPR001930">
    <property type="entry name" value="Peptidase_M1"/>
</dbReference>
<evidence type="ECO:0000256" key="6">
    <source>
        <dbReference type="ARBA" id="ARBA00022670"/>
    </source>
</evidence>
<dbReference type="InterPro" id="IPR042097">
    <property type="entry name" value="Aminopeptidase_N-like_N_sf"/>
</dbReference>
<evidence type="ECO:0000259" key="21">
    <source>
        <dbReference type="Pfam" id="PF11838"/>
    </source>
</evidence>
<keyword evidence="8" id="KW-0732">Signal</keyword>
<feature type="domain" description="Peptidase M1 membrane alanine aminopeptidase" evidence="20">
    <location>
        <begin position="104"/>
        <end position="323"/>
    </location>
</feature>
<evidence type="ECO:0000256" key="15">
    <source>
        <dbReference type="ARBA" id="ARBA00023288"/>
    </source>
</evidence>
<dbReference type="GO" id="GO:0043171">
    <property type="term" value="P:peptide catabolic process"/>
    <property type="evidence" value="ECO:0007669"/>
    <property type="project" value="TreeGrafter"/>
</dbReference>
<comment type="caution">
    <text evidence="23">The sequence shown here is derived from an EMBL/GenBank/DDBJ whole genome shotgun (WGS) entry which is preliminary data.</text>
</comment>
<dbReference type="Gene3D" id="2.60.40.1730">
    <property type="entry name" value="tricorn interacting facor f3 domain"/>
    <property type="match status" value="1"/>
</dbReference>
<dbReference type="EMBL" id="VTPC01002868">
    <property type="protein sequence ID" value="KAF2899347.1"/>
    <property type="molecule type" value="Genomic_DNA"/>
</dbReference>
<keyword evidence="6 19" id="KW-0645">Protease</keyword>
<evidence type="ECO:0000256" key="9">
    <source>
        <dbReference type="ARBA" id="ARBA00022801"/>
    </source>
</evidence>
<dbReference type="GO" id="GO:0098552">
    <property type="term" value="C:side of membrane"/>
    <property type="evidence" value="ECO:0007669"/>
    <property type="project" value="UniProtKB-KW"/>
</dbReference>
<evidence type="ECO:0000256" key="19">
    <source>
        <dbReference type="RuleBase" id="RU364040"/>
    </source>
</evidence>
<dbReference type="PRINTS" id="PR00756">
    <property type="entry name" value="ALADIPTASE"/>
</dbReference>
<dbReference type="InterPro" id="IPR045357">
    <property type="entry name" value="Aminopeptidase_N-like_N"/>
</dbReference>
<dbReference type="SUPFAM" id="SSF55486">
    <property type="entry name" value="Metalloproteases ('zincins'), catalytic domain"/>
    <property type="match status" value="1"/>
</dbReference>
<keyword evidence="12" id="KW-0472">Membrane</keyword>
<keyword evidence="11 19" id="KW-0482">Metalloprotease</keyword>
<dbReference type="Gene3D" id="1.10.390.10">
    <property type="entry name" value="Neutral Protease Domain 2"/>
    <property type="match status" value="1"/>
</dbReference>
<feature type="domain" description="Aminopeptidase N-like N-terminal" evidence="22">
    <location>
        <begin position="2"/>
        <end position="71"/>
    </location>
</feature>
<keyword evidence="13" id="KW-1015">Disulfide bond</keyword>
<evidence type="ECO:0000313" key="24">
    <source>
        <dbReference type="Proteomes" id="UP000801492"/>
    </source>
</evidence>
<feature type="domain" description="ERAP1-like C-terminal" evidence="21">
    <location>
        <begin position="404"/>
        <end position="701"/>
    </location>
</feature>
<feature type="active site" description="Proton acceptor" evidence="16">
    <location>
        <position position="179"/>
    </location>
</feature>
<keyword evidence="5" id="KW-0336">GPI-anchor</keyword>
<evidence type="ECO:0000256" key="1">
    <source>
        <dbReference type="ARBA" id="ARBA00000098"/>
    </source>
</evidence>
<feature type="non-terminal residue" evidence="23">
    <location>
        <position position="1"/>
    </location>
</feature>
<dbReference type="FunFam" id="2.60.40.1910:FF:000008">
    <property type="entry name" value="Aminopeptidase"/>
    <property type="match status" value="1"/>
</dbReference>
<evidence type="ECO:0000256" key="8">
    <source>
        <dbReference type="ARBA" id="ARBA00022729"/>
    </source>
</evidence>
<sequence length="739" mass="85544">LFATTSFTKENARSVFPSFDEPNKKAQFVIRLIYPEGYTAISNEKRVSIEDVGNGYFLDTFKKTRNMSTYLVAFTISQFMHTEKFGLHQIFARPQVINEGKADYALGRMSELLKSVEDYFDIKGTFSKITHVVVPDKYMQMEASENWGHITYNEKTLLFSNTTSSSLNVQTIVTSILHELIHQWFGNLVTPSTWEYLWLSEGFATYLQFRIGDLIEPSWQLLDQFQTTVMERAFEGETTFYGTALNDDYQQQWVPYLKGSSIVRMLEHSLTPDIFRKGIQNYLQKNQDGVVKPLDLYKALQTPIENNSYLLGGNTVADIMETWDSSLSYPYINVTRDYETGRVTFTQGTFTPHITFQPDKKHVWYIPINYVFNAATDTEFANTTADFWLIKETFLLNTSVTDGWLIVNKQFSGYYRVMYDLENWNRLITFLKSPKFQAMHVLNRAQLINDAFDFAKRGSLNYTIPLDLSTYLSRERHYVAFASFFNAIELLNRCLSTSKVYPTFKSYILNLLSNITSYLGYDENANDTHLDKLNRANVLNWLCKLGDVQCGETALEKLRSWMKNESKVIAPNLQEPLLCGAIRAGNEEEWNFLFEKLKVEDNSIMRSRMLNALSCSEKDHIINKFLDEIVNGTTMKNNERLSATISILESGNVGLRIGTDYVQEHFRTFWKMEKSETILNVIGNRITTAEEYNKFVAFKSKYVGVHMAFRPGMSFARININWLNNYLSEVEDWLDTNVK</sequence>
<evidence type="ECO:0000256" key="4">
    <source>
        <dbReference type="ARBA" id="ARBA00022475"/>
    </source>
</evidence>
<name>A0A8K0DAD6_IGNLU</name>
<dbReference type="InterPro" id="IPR027268">
    <property type="entry name" value="Peptidase_M4/M1_CTD_sf"/>
</dbReference>
<comment type="subcellular location">
    <subcellularLocation>
        <location evidence="2">Cell membrane</location>
        <topology evidence="2">Lipid-anchor</topology>
        <topology evidence="2">GPI-anchor</topology>
    </subcellularLocation>
</comment>